<name>A0A7C9F1P1_OPUST</name>
<reference evidence="1" key="1">
    <citation type="journal article" date="2013" name="J. Plant Res.">
        <title>Effect of fungi and light on seed germination of three Opuntia species from semiarid lands of central Mexico.</title>
        <authorList>
            <person name="Delgado-Sanchez P."/>
            <person name="Jimenez-Bremont J.F."/>
            <person name="Guerrero-Gonzalez Mde L."/>
            <person name="Flores J."/>
        </authorList>
    </citation>
    <scope>NUCLEOTIDE SEQUENCE</scope>
    <source>
        <tissue evidence="1">Cladode</tissue>
    </source>
</reference>
<reference evidence="1" key="2">
    <citation type="submission" date="2020-07" db="EMBL/GenBank/DDBJ databases">
        <authorList>
            <person name="Vera ALvarez R."/>
            <person name="Arias-Moreno D.M."/>
            <person name="Jimenez-Jacinto V."/>
            <person name="Jimenez-Bremont J.F."/>
            <person name="Swaminathan K."/>
            <person name="Moose S.P."/>
            <person name="Guerrero-Gonzalez M.L."/>
            <person name="Marino-Ramirez L."/>
            <person name="Landsman D."/>
            <person name="Rodriguez-Kessler M."/>
            <person name="Delgado-Sanchez P."/>
        </authorList>
    </citation>
    <scope>NUCLEOTIDE SEQUENCE</scope>
    <source>
        <tissue evidence="1">Cladode</tissue>
    </source>
</reference>
<organism evidence="1">
    <name type="scientific">Opuntia streptacantha</name>
    <name type="common">Prickly pear cactus</name>
    <name type="synonym">Opuntia cardona</name>
    <dbReference type="NCBI Taxonomy" id="393608"/>
    <lineage>
        <taxon>Eukaryota</taxon>
        <taxon>Viridiplantae</taxon>
        <taxon>Streptophyta</taxon>
        <taxon>Embryophyta</taxon>
        <taxon>Tracheophyta</taxon>
        <taxon>Spermatophyta</taxon>
        <taxon>Magnoliopsida</taxon>
        <taxon>eudicotyledons</taxon>
        <taxon>Gunneridae</taxon>
        <taxon>Pentapetalae</taxon>
        <taxon>Caryophyllales</taxon>
        <taxon>Cactineae</taxon>
        <taxon>Cactaceae</taxon>
        <taxon>Opuntioideae</taxon>
        <taxon>Opuntia</taxon>
    </lineage>
</organism>
<accession>A0A7C9F1P1</accession>
<evidence type="ECO:0000313" key="1">
    <source>
        <dbReference type="EMBL" id="MBA4680103.1"/>
    </source>
</evidence>
<proteinExistence type="predicted"/>
<dbReference type="EMBL" id="GISG01285704">
    <property type="protein sequence ID" value="MBA4680103.1"/>
    <property type="molecule type" value="Transcribed_RNA"/>
</dbReference>
<sequence length="99" mass="11492">MYDTRQSLSCYMISKLLCLYKGMKFSKTIEIGKSQDRRCDIRTQTASHLLRRKGGKGGGDNHIPFKNQKENQFVGLCFAPFFEKVLGNHKTQQQQYQKI</sequence>
<dbReference type="AlphaFoldDB" id="A0A7C9F1P1"/>
<protein>
    <submittedName>
        <fullName evidence="1">Uncharacterized protein</fullName>
    </submittedName>
</protein>